<gene>
    <name evidence="1" type="ORF">MEUPH1_LOCUS29431</name>
</gene>
<dbReference type="EMBL" id="CARXXK010001406">
    <property type="protein sequence ID" value="CAI6376002.1"/>
    <property type="molecule type" value="Genomic_DNA"/>
</dbReference>
<comment type="caution">
    <text evidence="1">The sequence shown here is derived from an EMBL/GenBank/DDBJ whole genome shotgun (WGS) entry which is preliminary data.</text>
</comment>
<protein>
    <recommendedName>
        <fullName evidence="3">MULE transposase domain-containing protein</fullName>
    </recommendedName>
</protein>
<evidence type="ECO:0000313" key="2">
    <source>
        <dbReference type="Proteomes" id="UP001160148"/>
    </source>
</evidence>
<dbReference type="AlphaFoldDB" id="A0AAV0Y8N5"/>
<proteinExistence type="predicted"/>
<keyword evidence="2" id="KW-1185">Reference proteome</keyword>
<dbReference type="Proteomes" id="UP001160148">
    <property type="component" value="Unassembled WGS sequence"/>
</dbReference>
<evidence type="ECO:0008006" key="3">
    <source>
        <dbReference type="Google" id="ProtNLM"/>
    </source>
</evidence>
<sequence>MLGIEGNDPIHSIISLKHEVEHNGSIYNIGCDPFYVHYWLPIQEHIIQSKQYNKWKTICVDATGSLVLPIIRTKNKIQSAHIFLYQIITVVDGKTIPISQQLSEKQDMLTIYYWMANWMNTGVTLPDECVSDYSKALLGAITRIFCNRRSLQDYINTCFIYLTGDENQLPECYVRIDVAHMVHIVCRWKCLSLRKPVKDFYVRTIGLLIKLNNIDDFKKTLEIIIVIACSETDGDNVNKLSTPSENARKHLINYISHGDIKMTSEEFNDNSYR</sequence>
<accession>A0AAV0Y8N5</accession>
<evidence type="ECO:0000313" key="1">
    <source>
        <dbReference type="EMBL" id="CAI6376002.1"/>
    </source>
</evidence>
<organism evidence="1 2">
    <name type="scientific">Macrosiphum euphorbiae</name>
    <name type="common">potato aphid</name>
    <dbReference type="NCBI Taxonomy" id="13131"/>
    <lineage>
        <taxon>Eukaryota</taxon>
        <taxon>Metazoa</taxon>
        <taxon>Ecdysozoa</taxon>
        <taxon>Arthropoda</taxon>
        <taxon>Hexapoda</taxon>
        <taxon>Insecta</taxon>
        <taxon>Pterygota</taxon>
        <taxon>Neoptera</taxon>
        <taxon>Paraneoptera</taxon>
        <taxon>Hemiptera</taxon>
        <taxon>Sternorrhyncha</taxon>
        <taxon>Aphidomorpha</taxon>
        <taxon>Aphidoidea</taxon>
        <taxon>Aphididae</taxon>
        <taxon>Macrosiphini</taxon>
        <taxon>Macrosiphum</taxon>
    </lineage>
</organism>
<name>A0AAV0Y8N5_9HEMI</name>
<reference evidence="1 2" key="1">
    <citation type="submission" date="2023-01" db="EMBL/GenBank/DDBJ databases">
        <authorList>
            <person name="Whitehead M."/>
        </authorList>
    </citation>
    <scope>NUCLEOTIDE SEQUENCE [LARGE SCALE GENOMIC DNA]</scope>
</reference>